<organism evidence="7 8">
    <name type="scientific">Brucella rhizosphaerae</name>
    <dbReference type="NCBI Taxonomy" id="571254"/>
    <lineage>
        <taxon>Bacteria</taxon>
        <taxon>Pseudomonadati</taxon>
        <taxon>Pseudomonadota</taxon>
        <taxon>Alphaproteobacteria</taxon>
        <taxon>Hyphomicrobiales</taxon>
        <taxon>Brucellaceae</taxon>
        <taxon>Brucella/Ochrobactrum group</taxon>
        <taxon>Brucella</taxon>
    </lineage>
</organism>
<dbReference type="PROSITE" id="PS50983">
    <property type="entry name" value="FE_B12_PBP"/>
    <property type="match status" value="1"/>
</dbReference>
<evidence type="ECO:0000313" key="8">
    <source>
        <dbReference type="Proteomes" id="UP000216345"/>
    </source>
</evidence>
<dbReference type="InterPro" id="IPR051313">
    <property type="entry name" value="Bact_iron-sidero_bind"/>
</dbReference>
<keyword evidence="3" id="KW-0813">Transport</keyword>
<keyword evidence="4" id="KW-0410">Iron transport</keyword>
<sequence>MKSWKIIVSLLIMLAAFALPFKAALAQDGLWPRTIRHYSGELTLKSKPLRIVSTAPSLTGILLAINAPVIASTATTPSILTDDKGFFSQWAKVADERGVEILYSNLDFDIEAIIALEPDLVVASATGADSVLQHYPELEAQGIPTMVVNYSNQSWQDIAAEFGKATGLEDEVVAAVARFDDYAAKAAATITRSEAPVSIVGYNIGSSYSIGKATSAQGQLLEALGFKVEGLPEALAKQVTRSSDFDFISHENLSAAITGRSVFLMRGMDADVTAFLNDPVLANLPAVKDKQVYPLGATSFRIDYYSGIQLIDIVAAHFRK</sequence>
<evidence type="ECO:0000256" key="5">
    <source>
        <dbReference type="ARBA" id="ARBA00022729"/>
    </source>
</evidence>
<evidence type="ECO:0000256" key="4">
    <source>
        <dbReference type="ARBA" id="ARBA00022496"/>
    </source>
</evidence>
<dbReference type="AlphaFoldDB" id="A0A256FM59"/>
<dbReference type="PANTHER" id="PTHR30532">
    <property type="entry name" value="IRON III DICITRATE-BINDING PERIPLASMIC PROTEIN"/>
    <property type="match status" value="1"/>
</dbReference>
<dbReference type="EMBL" id="NNRK01000024">
    <property type="protein sequence ID" value="OYR15796.1"/>
    <property type="molecule type" value="Genomic_DNA"/>
</dbReference>
<dbReference type="FunFam" id="3.40.50.1980:FF:000009">
    <property type="entry name" value="Iron-enterobactin transporter periplasmic binding protein"/>
    <property type="match status" value="1"/>
</dbReference>
<dbReference type="eggNOG" id="COG4592">
    <property type="taxonomic scope" value="Bacteria"/>
</dbReference>
<dbReference type="GO" id="GO:1901678">
    <property type="term" value="P:iron coordination entity transport"/>
    <property type="evidence" value="ECO:0007669"/>
    <property type="project" value="UniProtKB-ARBA"/>
</dbReference>
<evidence type="ECO:0000256" key="3">
    <source>
        <dbReference type="ARBA" id="ARBA00022448"/>
    </source>
</evidence>
<dbReference type="PANTHER" id="PTHR30532:SF24">
    <property type="entry name" value="FERRIC ENTEROBACTIN-BINDING PERIPLASMIC PROTEIN FEPB"/>
    <property type="match status" value="1"/>
</dbReference>
<feature type="domain" description="Fe/B12 periplasmic-binding" evidence="6">
    <location>
        <begin position="50"/>
        <end position="320"/>
    </location>
</feature>
<proteinExistence type="inferred from homology"/>
<dbReference type="Pfam" id="PF01497">
    <property type="entry name" value="Peripla_BP_2"/>
    <property type="match status" value="1"/>
</dbReference>
<evidence type="ECO:0000259" key="6">
    <source>
        <dbReference type="PROSITE" id="PS50983"/>
    </source>
</evidence>
<dbReference type="GO" id="GO:0030288">
    <property type="term" value="C:outer membrane-bounded periplasmic space"/>
    <property type="evidence" value="ECO:0007669"/>
    <property type="project" value="TreeGrafter"/>
</dbReference>
<accession>A0A256FM59</accession>
<dbReference type="SUPFAM" id="SSF53807">
    <property type="entry name" value="Helical backbone' metal receptor"/>
    <property type="match status" value="1"/>
</dbReference>
<comment type="caution">
    <text evidence="7">The sequence shown here is derived from an EMBL/GenBank/DDBJ whole genome shotgun (WGS) entry which is preliminary data.</text>
</comment>
<dbReference type="Gene3D" id="3.40.50.1980">
    <property type="entry name" value="Nitrogenase molybdenum iron protein domain"/>
    <property type="match status" value="2"/>
</dbReference>
<evidence type="ECO:0000256" key="1">
    <source>
        <dbReference type="ARBA" id="ARBA00004196"/>
    </source>
</evidence>
<keyword evidence="4" id="KW-0408">Iron</keyword>
<dbReference type="RefSeq" id="WP_235818759.1">
    <property type="nucleotide sequence ID" value="NZ_JBHEEL010000016.1"/>
</dbReference>
<comment type="subcellular location">
    <subcellularLocation>
        <location evidence="1">Cell envelope</location>
    </subcellularLocation>
</comment>
<keyword evidence="5" id="KW-0732">Signal</keyword>
<name>A0A256FM59_9HYPH</name>
<dbReference type="NCBIfam" id="NF008200">
    <property type="entry name" value="PRK10957.1"/>
    <property type="match status" value="1"/>
</dbReference>
<reference evidence="7 8" key="1">
    <citation type="submission" date="2017-07" db="EMBL/GenBank/DDBJ databases">
        <title>Phylogenetic study on the rhizospheric bacterium Ochrobactrum sp. A44.</title>
        <authorList>
            <person name="Krzyzanowska D.M."/>
            <person name="Ossowicki A."/>
            <person name="Rajewska M."/>
            <person name="Maciag T."/>
            <person name="Kaczynski Z."/>
            <person name="Czerwicka M."/>
            <person name="Jafra S."/>
        </authorList>
    </citation>
    <scope>NUCLEOTIDE SEQUENCE [LARGE SCALE GENOMIC DNA]</scope>
    <source>
        <strain evidence="7 8">PR17</strain>
    </source>
</reference>
<protein>
    <submittedName>
        <fullName evidence="7">Ferrienterobactin-binding periplasmic protein</fullName>
    </submittedName>
</protein>
<dbReference type="InterPro" id="IPR002491">
    <property type="entry name" value="ABC_transptr_periplasmic_BD"/>
</dbReference>
<comment type="similarity">
    <text evidence="2">Belongs to the bacterial solute-binding protein 8 family.</text>
</comment>
<evidence type="ECO:0000313" key="7">
    <source>
        <dbReference type="EMBL" id="OYR15796.1"/>
    </source>
</evidence>
<gene>
    <name evidence="7" type="primary">fepB</name>
    <name evidence="7" type="ORF">CEV32_4509</name>
</gene>
<dbReference type="Proteomes" id="UP000216345">
    <property type="component" value="Unassembled WGS sequence"/>
</dbReference>
<evidence type="ECO:0000256" key="2">
    <source>
        <dbReference type="ARBA" id="ARBA00008814"/>
    </source>
</evidence>
<keyword evidence="8" id="KW-1185">Reference proteome</keyword>
<keyword evidence="4" id="KW-0406">Ion transport</keyword>